<dbReference type="InterPro" id="IPR021109">
    <property type="entry name" value="Peptidase_aspartic_dom_sf"/>
</dbReference>
<gene>
    <name evidence="1" type="ORF">V5N11_001511</name>
</gene>
<keyword evidence="2" id="KW-1185">Reference proteome</keyword>
<proteinExistence type="predicted"/>
<dbReference type="PANTHER" id="PTHR35046">
    <property type="entry name" value="ZINC KNUCKLE (CCHC-TYPE) FAMILY PROTEIN"/>
    <property type="match status" value="1"/>
</dbReference>
<evidence type="ECO:0000313" key="2">
    <source>
        <dbReference type="Proteomes" id="UP001558713"/>
    </source>
</evidence>
<reference evidence="1 2" key="1">
    <citation type="submission" date="2024-04" db="EMBL/GenBank/DDBJ databases">
        <title>Genome assembly C_amara_ONT_v2.</title>
        <authorList>
            <person name="Yant L."/>
            <person name="Moore C."/>
            <person name="Slenker M."/>
        </authorList>
    </citation>
    <scope>NUCLEOTIDE SEQUENCE [LARGE SCALE GENOMIC DNA]</scope>
    <source>
        <tissue evidence="1">Leaf</tissue>
    </source>
</reference>
<accession>A0ABD0Z488</accession>
<dbReference type="Gene3D" id="2.40.70.10">
    <property type="entry name" value="Acid Proteases"/>
    <property type="match status" value="1"/>
</dbReference>
<organism evidence="1 2">
    <name type="scientific">Cardamine amara subsp. amara</name>
    <dbReference type="NCBI Taxonomy" id="228776"/>
    <lineage>
        <taxon>Eukaryota</taxon>
        <taxon>Viridiplantae</taxon>
        <taxon>Streptophyta</taxon>
        <taxon>Embryophyta</taxon>
        <taxon>Tracheophyta</taxon>
        <taxon>Spermatophyta</taxon>
        <taxon>Magnoliopsida</taxon>
        <taxon>eudicotyledons</taxon>
        <taxon>Gunneridae</taxon>
        <taxon>Pentapetalae</taxon>
        <taxon>rosids</taxon>
        <taxon>malvids</taxon>
        <taxon>Brassicales</taxon>
        <taxon>Brassicaceae</taxon>
        <taxon>Cardamineae</taxon>
        <taxon>Cardamine</taxon>
    </lineage>
</organism>
<sequence length="133" mass="15213">MADQVKETLHNLNHLFVEAFAAKVDQMINKDDKSIRSEHLPDPISKIEARPRRELIISRRALGIQSKTEERSENLFYMQYHVNGKLCSLVVDGGSCINIASETMVQNLGLEVNDHPKPYNIHWLNESGEMKVK</sequence>
<protein>
    <recommendedName>
        <fullName evidence="3">Gag-pol polyprotein</fullName>
    </recommendedName>
</protein>
<evidence type="ECO:0008006" key="3">
    <source>
        <dbReference type="Google" id="ProtNLM"/>
    </source>
</evidence>
<dbReference type="Proteomes" id="UP001558713">
    <property type="component" value="Unassembled WGS sequence"/>
</dbReference>
<dbReference type="AlphaFoldDB" id="A0ABD0Z488"/>
<dbReference type="EMBL" id="JBANAX010000894">
    <property type="protein sequence ID" value="KAL1189530.1"/>
    <property type="molecule type" value="Genomic_DNA"/>
</dbReference>
<name>A0ABD0Z488_CARAN</name>
<comment type="caution">
    <text evidence="1">The sequence shown here is derived from an EMBL/GenBank/DDBJ whole genome shotgun (WGS) entry which is preliminary data.</text>
</comment>
<evidence type="ECO:0000313" key="1">
    <source>
        <dbReference type="EMBL" id="KAL1189530.1"/>
    </source>
</evidence>
<dbReference type="PANTHER" id="PTHR35046:SF21">
    <property type="entry name" value="RETROTRANSPOSON GAG DOMAIN-CONTAINING PROTEIN-RELATED"/>
    <property type="match status" value="1"/>
</dbReference>